<dbReference type="GO" id="GO:0003824">
    <property type="term" value="F:catalytic activity"/>
    <property type="evidence" value="ECO:0007669"/>
    <property type="project" value="InterPro"/>
</dbReference>
<evidence type="ECO:0000313" key="5">
    <source>
        <dbReference type="EMBL" id="QLY40468.1"/>
    </source>
</evidence>
<dbReference type="InterPro" id="IPR039384">
    <property type="entry name" value="HINT"/>
</dbReference>
<dbReference type="PANTHER" id="PTHR46648:SF1">
    <property type="entry name" value="ADENOSINE 5'-MONOPHOSPHORAMIDASE HNT1"/>
    <property type="match status" value="1"/>
</dbReference>
<name>A0A7L6N5E7_9MOLU</name>
<gene>
    <name evidence="5" type="ORF">HF295_06235</name>
</gene>
<dbReference type="InterPro" id="IPR011146">
    <property type="entry name" value="HIT-like"/>
</dbReference>
<dbReference type="CDD" id="cd01277">
    <property type="entry name" value="HINT_subgroup"/>
    <property type="match status" value="1"/>
</dbReference>
<sequence>MNCIFCKIIEGEIPSYKVYEDEYIMAFLDISQVTKGHTLIVPKKHVKNIFEMDEDVSNIIFKSVPKLANAIKKSFKPIGLNIISNNEKPLQSVDHFHIHLVPRYEDDGFDIAFKNNQANLENKDYLEILEKLKENI</sequence>
<dbReference type="InterPro" id="IPR001310">
    <property type="entry name" value="Histidine_triad_HIT"/>
</dbReference>
<evidence type="ECO:0000256" key="2">
    <source>
        <dbReference type="PIRSR" id="PIRSR601310-3"/>
    </source>
</evidence>
<feature type="domain" description="HIT" evidence="4">
    <location>
        <begin position="4"/>
        <end position="110"/>
    </location>
</feature>
<evidence type="ECO:0000313" key="6">
    <source>
        <dbReference type="Proteomes" id="UP000512167"/>
    </source>
</evidence>
<dbReference type="Proteomes" id="UP000512167">
    <property type="component" value="Chromosome"/>
</dbReference>
<dbReference type="PROSITE" id="PS51084">
    <property type="entry name" value="HIT_2"/>
    <property type="match status" value="1"/>
</dbReference>
<dbReference type="SUPFAM" id="SSF54197">
    <property type="entry name" value="HIT-like"/>
    <property type="match status" value="1"/>
</dbReference>
<dbReference type="RefSeq" id="WP_312031306.1">
    <property type="nucleotide sequence ID" value="NZ_CP051151.1"/>
</dbReference>
<dbReference type="KEGG" id="tbk:HF295_06235"/>
<organism evidence="5 6">
    <name type="scientific">Hujiaoplasma nucleasis</name>
    <dbReference type="NCBI Taxonomy" id="2725268"/>
    <lineage>
        <taxon>Bacteria</taxon>
        <taxon>Bacillati</taxon>
        <taxon>Mycoplasmatota</taxon>
        <taxon>Mollicutes</taxon>
        <taxon>Candidatus Izemoplasmatales</taxon>
        <taxon>Hujiaoplasmataceae</taxon>
        <taxon>Hujiaoplasma</taxon>
    </lineage>
</organism>
<dbReference type="PRINTS" id="PR00332">
    <property type="entry name" value="HISTRIAD"/>
</dbReference>
<evidence type="ECO:0000259" key="4">
    <source>
        <dbReference type="PROSITE" id="PS51084"/>
    </source>
</evidence>
<evidence type="ECO:0000256" key="3">
    <source>
        <dbReference type="PROSITE-ProRule" id="PRU00464"/>
    </source>
</evidence>
<keyword evidence="6" id="KW-1185">Reference proteome</keyword>
<accession>A0A7L6N5E7</accession>
<dbReference type="PANTHER" id="PTHR46648">
    <property type="entry name" value="HIT FAMILY PROTEIN 1"/>
    <property type="match status" value="1"/>
</dbReference>
<dbReference type="Gene3D" id="3.30.428.10">
    <property type="entry name" value="HIT-like"/>
    <property type="match status" value="1"/>
</dbReference>
<dbReference type="InterPro" id="IPR036265">
    <property type="entry name" value="HIT-like_sf"/>
</dbReference>
<feature type="active site" description="Tele-AMP-histidine intermediate" evidence="1">
    <location>
        <position position="97"/>
    </location>
</feature>
<dbReference type="AlphaFoldDB" id="A0A7L6N5E7"/>
<feature type="short sequence motif" description="Histidine triad motif" evidence="2 3">
    <location>
        <begin position="95"/>
        <end position="99"/>
    </location>
</feature>
<reference evidence="5 6" key="1">
    <citation type="submission" date="2020-04" db="EMBL/GenBank/DDBJ databases">
        <authorList>
            <person name="Zheng R.K."/>
            <person name="Sun C.M."/>
        </authorList>
    </citation>
    <scope>NUCLEOTIDE SEQUENCE [LARGE SCALE GENOMIC DNA]</scope>
    <source>
        <strain evidence="6">zrk29</strain>
    </source>
</reference>
<proteinExistence type="predicted"/>
<protein>
    <submittedName>
        <fullName evidence="5">HIT family protein</fullName>
    </submittedName>
</protein>
<dbReference type="EMBL" id="CP051151">
    <property type="protein sequence ID" value="QLY40468.1"/>
    <property type="molecule type" value="Genomic_DNA"/>
</dbReference>
<evidence type="ECO:0000256" key="1">
    <source>
        <dbReference type="PIRSR" id="PIRSR601310-1"/>
    </source>
</evidence>
<dbReference type="Pfam" id="PF01230">
    <property type="entry name" value="HIT"/>
    <property type="match status" value="1"/>
</dbReference>
<dbReference type="GO" id="GO:0009117">
    <property type="term" value="P:nucleotide metabolic process"/>
    <property type="evidence" value="ECO:0007669"/>
    <property type="project" value="TreeGrafter"/>
</dbReference>